<dbReference type="Proteomes" id="UP000703590">
    <property type="component" value="Unassembled WGS sequence"/>
</dbReference>
<evidence type="ECO:0000256" key="1">
    <source>
        <dbReference type="ARBA" id="ARBA00004141"/>
    </source>
</evidence>
<accession>A0ABS2WVE1</accession>
<feature type="transmembrane region" description="Helical" evidence="5">
    <location>
        <begin position="132"/>
        <end position="152"/>
    </location>
</feature>
<dbReference type="PANTHER" id="PTHR22911">
    <property type="entry name" value="ACYL-MALONYL CONDENSING ENZYME-RELATED"/>
    <property type="match status" value="1"/>
</dbReference>
<evidence type="ECO:0000313" key="7">
    <source>
        <dbReference type="EMBL" id="MBN2965169.1"/>
    </source>
</evidence>
<reference evidence="7" key="1">
    <citation type="submission" date="2021-02" db="EMBL/GenBank/DDBJ databases">
        <title>Sulfurospirillum tamanensis sp. nov.</title>
        <authorList>
            <person name="Frolova A."/>
            <person name="Merkel A."/>
            <person name="Slobodkin A."/>
        </authorList>
    </citation>
    <scope>NUCLEOTIDE SEQUENCE</scope>
    <source>
        <strain evidence="7">T05b</strain>
    </source>
</reference>
<dbReference type="Pfam" id="PF00892">
    <property type="entry name" value="EamA"/>
    <property type="match status" value="1"/>
</dbReference>
<feature type="transmembrane region" description="Helical" evidence="5">
    <location>
        <begin position="282"/>
        <end position="299"/>
    </location>
</feature>
<gene>
    <name evidence="7" type="ORF">JWV37_10280</name>
</gene>
<feature type="transmembrane region" description="Helical" evidence="5">
    <location>
        <begin position="103"/>
        <end position="123"/>
    </location>
</feature>
<feature type="domain" description="EamA" evidence="6">
    <location>
        <begin position="17"/>
        <end position="146"/>
    </location>
</feature>
<feature type="transmembrane region" description="Helical" evidence="5">
    <location>
        <begin position="227"/>
        <end position="244"/>
    </location>
</feature>
<feature type="transmembrane region" description="Helical" evidence="5">
    <location>
        <begin position="158"/>
        <end position="174"/>
    </location>
</feature>
<evidence type="ECO:0000256" key="4">
    <source>
        <dbReference type="ARBA" id="ARBA00023136"/>
    </source>
</evidence>
<keyword evidence="4 5" id="KW-0472">Membrane</keyword>
<protein>
    <submittedName>
        <fullName evidence="7">DMT family transporter</fullName>
    </submittedName>
</protein>
<dbReference type="RefSeq" id="WP_205459738.1">
    <property type="nucleotide sequence ID" value="NZ_JAFHKK010000026.1"/>
</dbReference>
<evidence type="ECO:0000256" key="5">
    <source>
        <dbReference type="SAM" id="Phobius"/>
    </source>
</evidence>
<comment type="caution">
    <text evidence="7">The sequence shown here is derived from an EMBL/GenBank/DDBJ whole genome shotgun (WGS) entry which is preliminary data.</text>
</comment>
<proteinExistence type="predicted"/>
<keyword evidence="8" id="KW-1185">Reference proteome</keyword>
<evidence type="ECO:0000313" key="8">
    <source>
        <dbReference type="Proteomes" id="UP000703590"/>
    </source>
</evidence>
<feature type="transmembrane region" description="Helical" evidence="5">
    <location>
        <begin position="256"/>
        <end position="276"/>
    </location>
</feature>
<keyword evidence="2 5" id="KW-0812">Transmembrane</keyword>
<feature type="transmembrane region" description="Helical" evidence="5">
    <location>
        <begin position="78"/>
        <end position="97"/>
    </location>
</feature>
<dbReference type="InterPro" id="IPR037185">
    <property type="entry name" value="EmrE-like"/>
</dbReference>
<feature type="transmembrane region" description="Helical" evidence="5">
    <location>
        <begin position="48"/>
        <end position="66"/>
    </location>
</feature>
<evidence type="ECO:0000256" key="3">
    <source>
        <dbReference type="ARBA" id="ARBA00022989"/>
    </source>
</evidence>
<feature type="transmembrane region" description="Helical" evidence="5">
    <location>
        <begin position="20"/>
        <end position="42"/>
    </location>
</feature>
<dbReference type="PANTHER" id="PTHR22911:SF6">
    <property type="entry name" value="SOLUTE CARRIER FAMILY 35 MEMBER G1"/>
    <property type="match status" value="1"/>
</dbReference>
<name>A0ABS2WVE1_9BACT</name>
<evidence type="ECO:0000259" key="6">
    <source>
        <dbReference type="Pfam" id="PF00892"/>
    </source>
</evidence>
<keyword evidence="3 5" id="KW-1133">Transmembrane helix</keyword>
<dbReference type="InterPro" id="IPR000620">
    <property type="entry name" value="EamA_dom"/>
</dbReference>
<organism evidence="7 8">
    <name type="scientific">Sulfurospirillum tamanense</name>
    <dbReference type="NCBI Taxonomy" id="2813362"/>
    <lineage>
        <taxon>Bacteria</taxon>
        <taxon>Pseudomonadati</taxon>
        <taxon>Campylobacterota</taxon>
        <taxon>Epsilonproteobacteria</taxon>
        <taxon>Campylobacterales</taxon>
        <taxon>Sulfurospirillaceae</taxon>
        <taxon>Sulfurospirillum</taxon>
    </lineage>
</organism>
<feature type="transmembrane region" description="Helical" evidence="5">
    <location>
        <begin position="186"/>
        <end position="207"/>
    </location>
</feature>
<comment type="subcellular location">
    <subcellularLocation>
        <location evidence="1">Membrane</location>
        <topology evidence="1">Multi-pass membrane protein</topology>
    </subcellularLocation>
</comment>
<sequence>MLFRKKIKSKTQGLNEGVRLIVLASFFFALMGGFAKVLSAMMPPVEVVFFRNLVGVVLVGVSLYKVPMKEQGGKPWLLFFRGFIGFLALMAFFYNIAHISLANAMTFSYTSPIFMALFAGWFLKESIGWRGWVAVGFGFVGIVCVMQPSGFALTKTDVLGVLSGVGAGLAYVSVRELKRYYDTRAIVLSFMAIGTLGPLLLMFLSPYVASSSFDFMLGEFVMPSGRMWFYILGMGAFATLAQTYMTRAYGGTRAGIVGAASYSNILFSLGIGFVLGDGLPNLLGLFGIMLVVFGGILVAKEKA</sequence>
<evidence type="ECO:0000256" key="2">
    <source>
        <dbReference type="ARBA" id="ARBA00022692"/>
    </source>
</evidence>
<dbReference type="EMBL" id="JAFHKK010000026">
    <property type="protein sequence ID" value="MBN2965169.1"/>
    <property type="molecule type" value="Genomic_DNA"/>
</dbReference>
<dbReference type="SUPFAM" id="SSF103481">
    <property type="entry name" value="Multidrug resistance efflux transporter EmrE"/>
    <property type="match status" value="2"/>
</dbReference>
<reference evidence="7" key="2">
    <citation type="submission" date="2021-02" db="EMBL/GenBank/DDBJ databases">
        <authorList>
            <person name="Merkel A.Y."/>
        </authorList>
    </citation>
    <scope>NUCLEOTIDE SEQUENCE</scope>
    <source>
        <strain evidence="7">T05b</strain>
    </source>
</reference>